<comment type="caution">
    <text evidence="2">The sequence shown here is derived from an EMBL/GenBank/DDBJ whole genome shotgun (WGS) entry which is preliminary data.</text>
</comment>
<protein>
    <submittedName>
        <fullName evidence="2">Uncharacterized protein</fullName>
    </submittedName>
</protein>
<dbReference type="AlphaFoldDB" id="A0AAJ0MLC5"/>
<dbReference type="Proteomes" id="UP001275084">
    <property type="component" value="Unassembled WGS sequence"/>
</dbReference>
<dbReference type="EMBL" id="JAUIQD010000001">
    <property type="protein sequence ID" value="KAK3364503.1"/>
    <property type="molecule type" value="Genomic_DNA"/>
</dbReference>
<evidence type="ECO:0000313" key="2">
    <source>
        <dbReference type="EMBL" id="KAK3364503.1"/>
    </source>
</evidence>
<reference evidence="2" key="1">
    <citation type="journal article" date="2023" name="Mol. Phylogenet. Evol.">
        <title>Genome-scale phylogeny and comparative genomics of the fungal order Sordariales.</title>
        <authorList>
            <person name="Hensen N."/>
            <person name="Bonometti L."/>
            <person name="Westerberg I."/>
            <person name="Brannstrom I.O."/>
            <person name="Guillou S."/>
            <person name="Cros-Aarteil S."/>
            <person name="Calhoun S."/>
            <person name="Haridas S."/>
            <person name="Kuo A."/>
            <person name="Mondo S."/>
            <person name="Pangilinan J."/>
            <person name="Riley R."/>
            <person name="LaButti K."/>
            <person name="Andreopoulos B."/>
            <person name="Lipzen A."/>
            <person name="Chen C."/>
            <person name="Yan M."/>
            <person name="Daum C."/>
            <person name="Ng V."/>
            <person name="Clum A."/>
            <person name="Steindorff A."/>
            <person name="Ohm R.A."/>
            <person name="Martin F."/>
            <person name="Silar P."/>
            <person name="Natvig D.O."/>
            <person name="Lalanne C."/>
            <person name="Gautier V."/>
            <person name="Ament-Velasquez S.L."/>
            <person name="Kruys A."/>
            <person name="Hutchinson M.I."/>
            <person name="Powell A.J."/>
            <person name="Barry K."/>
            <person name="Miller A.N."/>
            <person name="Grigoriev I.V."/>
            <person name="Debuchy R."/>
            <person name="Gladieux P."/>
            <person name="Hiltunen Thoren M."/>
            <person name="Johannesson H."/>
        </authorList>
    </citation>
    <scope>NUCLEOTIDE SEQUENCE</scope>
    <source>
        <strain evidence="2">CBS 955.72</strain>
    </source>
</reference>
<accession>A0AAJ0MLC5</accession>
<reference evidence="2" key="2">
    <citation type="submission" date="2023-06" db="EMBL/GenBank/DDBJ databases">
        <authorList>
            <consortium name="Lawrence Berkeley National Laboratory"/>
            <person name="Haridas S."/>
            <person name="Hensen N."/>
            <person name="Bonometti L."/>
            <person name="Westerberg I."/>
            <person name="Brannstrom I.O."/>
            <person name="Guillou S."/>
            <person name="Cros-Aarteil S."/>
            <person name="Calhoun S."/>
            <person name="Kuo A."/>
            <person name="Mondo S."/>
            <person name="Pangilinan J."/>
            <person name="Riley R."/>
            <person name="Labutti K."/>
            <person name="Andreopoulos B."/>
            <person name="Lipzen A."/>
            <person name="Chen C."/>
            <person name="Yanf M."/>
            <person name="Daum C."/>
            <person name="Ng V."/>
            <person name="Clum A."/>
            <person name="Steindorff A."/>
            <person name="Ohm R."/>
            <person name="Martin F."/>
            <person name="Silar P."/>
            <person name="Natvig D."/>
            <person name="Lalanne C."/>
            <person name="Gautier V."/>
            <person name="Ament-Velasquez S.L."/>
            <person name="Kruys A."/>
            <person name="Hutchinson M.I."/>
            <person name="Powell A.J."/>
            <person name="Barry K."/>
            <person name="Miller A.N."/>
            <person name="Grigoriev I.V."/>
            <person name="Debuchy R."/>
            <person name="Gladieux P."/>
            <person name="Thoren M.H."/>
            <person name="Johannesson H."/>
        </authorList>
    </citation>
    <scope>NUCLEOTIDE SEQUENCE</scope>
    <source>
        <strain evidence="2">CBS 955.72</strain>
    </source>
</reference>
<sequence length="224" mass="24374">MDVDLPIRLLAPKPRRHLHQQPPPAPFAFAPISQISYISPPLLCPAGSLGLTAVLVFGKILCRGLRSRTCRQRWSFREKPSGNTCTRPRSRKRPRDSYRRWNLGVSPKQGGASGQAGKRCERGNSRTGRCTGGKSAPCDARGAGWLRYWNGGLELTSEHLGAVSVCGWRCLIGKILASDLGPFLAPDSPTWSQYTGLGLCSNGTSTESAMFCTRSGWAAPTRSF</sequence>
<organism evidence="2 3">
    <name type="scientific">Lasiosphaeria hispida</name>
    <dbReference type="NCBI Taxonomy" id="260671"/>
    <lineage>
        <taxon>Eukaryota</taxon>
        <taxon>Fungi</taxon>
        <taxon>Dikarya</taxon>
        <taxon>Ascomycota</taxon>
        <taxon>Pezizomycotina</taxon>
        <taxon>Sordariomycetes</taxon>
        <taxon>Sordariomycetidae</taxon>
        <taxon>Sordariales</taxon>
        <taxon>Lasiosphaeriaceae</taxon>
        <taxon>Lasiosphaeria</taxon>
    </lineage>
</organism>
<proteinExistence type="predicted"/>
<keyword evidence="3" id="KW-1185">Reference proteome</keyword>
<evidence type="ECO:0000313" key="3">
    <source>
        <dbReference type="Proteomes" id="UP001275084"/>
    </source>
</evidence>
<name>A0AAJ0MLC5_9PEZI</name>
<feature type="region of interest" description="Disordered" evidence="1">
    <location>
        <begin position="78"/>
        <end position="126"/>
    </location>
</feature>
<gene>
    <name evidence="2" type="ORF">B0T25DRAFT_67680</name>
</gene>
<evidence type="ECO:0000256" key="1">
    <source>
        <dbReference type="SAM" id="MobiDB-lite"/>
    </source>
</evidence>